<protein>
    <recommendedName>
        <fullName evidence="5">Antirepressor protein C-terminal domain-containing protein</fullName>
    </recommendedName>
</protein>
<evidence type="ECO:0000313" key="3">
    <source>
        <dbReference type="EMBL" id="GCD38033.1"/>
    </source>
</evidence>
<reference evidence="3 4" key="1">
    <citation type="submission" date="2018-11" db="EMBL/GenBank/DDBJ databases">
        <title>Whole genome sequence of Streptomyces chrestomyceticus NBRC 13444(T).</title>
        <authorList>
            <person name="Komaki H."/>
            <person name="Tamura T."/>
        </authorList>
    </citation>
    <scope>NUCLEOTIDE SEQUENCE [LARGE SCALE GENOMIC DNA]</scope>
    <source>
        <strain evidence="3 4">NBRC 13444</strain>
    </source>
</reference>
<evidence type="ECO:0000259" key="2">
    <source>
        <dbReference type="Pfam" id="PF03374"/>
    </source>
</evidence>
<dbReference type="Pfam" id="PF02498">
    <property type="entry name" value="Bro-N"/>
    <property type="match status" value="1"/>
</dbReference>
<feature type="domain" description="Antirepressor protein C-terminal" evidence="2">
    <location>
        <begin position="141"/>
        <end position="254"/>
    </location>
</feature>
<evidence type="ECO:0000313" key="4">
    <source>
        <dbReference type="Proteomes" id="UP000287830"/>
    </source>
</evidence>
<proteinExistence type="predicted"/>
<dbReference type="Proteomes" id="UP000287830">
    <property type="component" value="Unassembled WGS sequence"/>
</dbReference>
<name>A0A7U9Q015_9ACTN</name>
<sequence>MPPKGNSPFDAIKQTDQAGDWWSARDLMPLLGYEKWERFEAAIERARSAVANTGEDPARHASRRREAFGRTNQAGINYRLTRYGAYLVAMNGDPRKAEIAAAQTYFAVRTREAEVTPALPQDYEEALVALLGQVREAKALESKVRELEVPAAAWNTLATAHGDFSVADAAKILSRDPAIKTGRNRLFGILHEIDWAYVQNADHRYRASQYAIERGWLSELPQSHYHPRTGELVLDAPQLRVTVKGVQELHKRLGGVQSPAALVGGAL</sequence>
<accession>A0A7U9Q015</accession>
<feature type="domain" description="Bro-N" evidence="1">
    <location>
        <begin position="17"/>
        <end position="106"/>
    </location>
</feature>
<evidence type="ECO:0008006" key="5">
    <source>
        <dbReference type="Google" id="ProtNLM"/>
    </source>
</evidence>
<dbReference type="EMBL" id="BHZC01000001">
    <property type="protein sequence ID" value="GCD38033.1"/>
    <property type="molecule type" value="Genomic_DNA"/>
</dbReference>
<comment type="caution">
    <text evidence="3">The sequence shown here is derived from an EMBL/GenBank/DDBJ whole genome shotgun (WGS) entry which is preliminary data.</text>
</comment>
<dbReference type="GO" id="GO:0003677">
    <property type="term" value="F:DNA binding"/>
    <property type="evidence" value="ECO:0007669"/>
    <property type="project" value="InterPro"/>
</dbReference>
<organism evidence="3 4">
    <name type="scientific">Streptomyces chrestomyceticus JCM 4735</name>
    <dbReference type="NCBI Taxonomy" id="1306181"/>
    <lineage>
        <taxon>Bacteria</taxon>
        <taxon>Bacillati</taxon>
        <taxon>Actinomycetota</taxon>
        <taxon>Actinomycetes</taxon>
        <taxon>Kitasatosporales</taxon>
        <taxon>Streptomycetaceae</taxon>
        <taxon>Streptomyces</taxon>
    </lineage>
</organism>
<gene>
    <name evidence="3" type="primary">dinD</name>
    <name evidence="3" type="ORF">OEIGOIKO_05843</name>
</gene>
<dbReference type="InterPro" id="IPR003497">
    <property type="entry name" value="BRO_N_domain"/>
</dbReference>
<dbReference type="InterPro" id="IPR005039">
    <property type="entry name" value="Ant_C"/>
</dbReference>
<dbReference type="AlphaFoldDB" id="A0A7U9Q015"/>
<evidence type="ECO:0000259" key="1">
    <source>
        <dbReference type="Pfam" id="PF02498"/>
    </source>
</evidence>
<dbReference type="Pfam" id="PF03374">
    <property type="entry name" value="ANT"/>
    <property type="match status" value="1"/>
</dbReference>